<feature type="domain" description="PID" evidence="3">
    <location>
        <begin position="413"/>
        <end position="541"/>
    </location>
</feature>
<dbReference type="InterPro" id="IPR036020">
    <property type="entry name" value="WW_dom_sf"/>
</dbReference>
<dbReference type="PROSITE" id="PS01179">
    <property type="entry name" value="PID"/>
    <property type="match status" value="2"/>
</dbReference>
<dbReference type="AlphaFoldDB" id="A0AAN8JCL7"/>
<dbReference type="GO" id="GO:0001540">
    <property type="term" value="F:amyloid-beta binding"/>
    <property type="evidence" value="ECO:0007669"/>
    <property type="project" value="InterPro"/>
</dbReference>
<feature type="domain" description="PID" evidence="3">
    <location>
        <begin position="659"/>
        <end position="721"/>
    </location>
</feature>
<proteinExistence type="predicted"/>
<evidence type="ECO:0000259" key="3">
    <source>
        <dbReference type="PROSITE" id="PS01179"/>
    </source>
</evidence>
<feature type="compositionally biased region" description="Acidic residues" evidence="2">
    <location>
        <begin position="215"/>
        <end position="230"/>
    </location>
</feature>
<dbReference type="SMART" id="SM00462">
    <property type="entry name" value="PTB"/>
    <property type="match status" value="2"/>
</dbReference>
<dbReference type="Pfam" id="PF00640">
    <property type="entry name" value="PID"/>
    <property type="match status" value="1"/>
</dbReference>
<keyword evidence="1" id="KW-0677">Repeat</keyword>
<comment type="caution">
    <text evidence="5">The sequence shown here is derived from an EMBL/GenBank/DDBJ whole genome shotgun (WGS) entry which is preliminary data.</text>
</comment>
<evidence type="ECO:0000256" key="2">
    <source>
        <dbReference type="SAM" id="MobiDB-lite"/>
    </source>
</evidence>
<feature type="region of interest" description="Disordered" evidence="2">
    <location>
        <begin position="207"/>
        <end position="318"/>
    </location>
</feature>
<dbReference type="PROSITE" id="PS50020">
    <property type="entry name" value="WW_DOMAIN_2"/>
    <property type="match status" value="1"/>
</dbReference>
<feature type="compositionally biased region" description="Low complexity" evidence="2">
    <location>
        <begin position="87"/>
        <end position="99"/>
    </location>
</feature>
<protein>
    <submittedName>
        <fullName evidence="5">Uncharacterized protein</fullName>
    </submittedName>
</protein>
<dbReference type="InterPro" id="IPR006020">
    <property type="entry name" value="PTB/PI_dom"/>
</dbReference>
<dbReference type="PANTHER" id="PTHR14058:SF8">
    <property type="entry name" value="PROTEIN FE65 HOMOLOG"/>
    <property type="match status" value="1"/>
</dbReference>
<name>A0AAN8JCL7_PATCE</name>
<dbReference type="FunFam" id="2.30.29.30:FF:000317">
    <property type="entry name" value="Amyloid beta A4 protein-binding family B member"/>
    <property type="match status" value="1"/>
</dbReference>
<feature type="region of interest" description="Disordered" evidence="2">
    <location>
        <begin position="113"/>
        <end position="138"/>
    </location>
</feature>
<dbReference type="GO" id="GO:0005737">
    <property type="term" value="C:cytoplasm"/>
    <property type="evidence" value="ECO:0007669"/>
    <property type="project" value="TreeGrafter"/>
</dbReference>
<dbReference type="SUPFAM" id="SSF51045">
    <property type="entry name" value="WW domain"/>
    <property type="match status" value="1"/>
</dbReference>
<evidence type="ECO:0000256" key="1">
    <source>
        <dbReference type="ARBA" id="ARBA00022737"/>
    </source>
</evidence>
<dbReference type="CDD" id="cd01271">
    <property type="entry name" value="PTB2_Fe65"/>
    <property type="match status" value="1"/>
</dbReference>
<feature type="region of interest" description="Disordered" evidence="2">
    <location>
        <begin position="353"/>
        <end position="373"/>
    </location>
</feature>
<dbReference type="CDD" id="cd00201">
    <property type="entry name" value="WW"/>
    <property type="match status" value="1"/>
</dbReference>
<dbReference type="CDD" id="cd01272">
    <property type="entry name" value="PTB1_Fe65"/>
    <property type="match status" value="1"/>
</dbReference>
<reference evidence="5 6" key="1">
    <citation type="submission" date="2024-01" db="EMBL/GenBank/DDBJ databases">
        <title>The genome of the rayed Mediterranean limpet Patella caerulea (Linnaeus, 1758).</title>
        <authorList>
            <person name="Anh-Thu Weber A."/>
            <person name="Halstead-Nussloch G."/>
        </authorList>
    </citation>
    <scope>NUCLEOTIDE SEQUENCE [LARGE SCALE GENOMIC DNA]</scope>
    <source>
        <strain evidence="5">AATW-2023a</strain>
        <tissue evidence="5">Whole specimen</tissue>
    </source>
</reference>
<organism evidence="5 6">
    <name type="scientific">Patella caerulea</name>
    <name type="common">Rayed Mediterranean limpet</name>
    <dbReference type="NCBI Taxonomy" id="87958"/>
    <lineage>
        <taxon>Eukaryota</taxon>
        <taxon>Metazoa</taxon>
        <taxon>Spiralia</taxon>
        <taxon>Lophotrochozoa</taxon>
        <taxon>Mollusca</taxon>
        <taxon>Gastropoda</taxon>
        <taxon>Patellogastropoda</taxon>
        <taxon>Patelloidea</taxon>
        <taxon>Patellidae</taxon>
        <taxon>Patella</taxon>
    </lineage>
</organism>
<feature type="compositionally biased region" description="Low complexity" evidence="2">
    <location>
        <begin position="353"/>
        <end position="370"/>
    </location>
</feature>
<dbReference type="FunFam" id="2.30.29.30:FF:000034">
    <property type="entry name" value="amyloid beta A4 precursor protein-binding family B member 2"/>
    <property type="match status" value="1"/>
</dbReference>
<accession>A0AAN8JCL7</accession>
<evidence type="ECO:0000313" key="5">
    <source>
        <dbReference type="EMBL" id="KAK6172503.1"/>
    </source>
</evidence>
<dbReference type="Proteomes" id="UP001347796">
    <property type="component" value="Unassembled WGS sequence"/>
</dbReference>
<feature type="domain" description="WW" evidence="4">
    <location>
        <begin position="306"/>
        <end position="338"/>
    </location>
</feature>
<dbReference type="InterPro" id="IPR039576">
    <property type="entry name" value="APBB1/2/3"/>
</dbReference>
<dbReference type="InterPro" id="IPR001202">
    <property type="entry name" value="WW_dom"/>
</dbReference>
<feature type="region of interest" description="Disordered" evidence="2">
    <location>
        <begin position="87"/>
        <end position="106"/>
    </location>
</feature>
<sequence length="786" mass="87634">MCSNKSRPLPSLRNKNFVYTPIYPPCRRRTRKFNFNLFMFGALYRNLHKWEDGWIIQHNPLPDSDSSYLSFSNPNYQFEDCLNSNNNNNLETSSLNDTNDSTEKKDRKKYANLDLSDLGIPSSPSSLTSPGTPSRNLVLHKLNSPFSEGENSEDESFENCLEEDLSEKDLLSDKTDIRKAVSYRLNEQPSSFLGYYSMLEAKARESAATNIDAPDSNDDDDFELTEEEETTPMMISSISKKFGDSLGINSPDSNDSGIQSDSRSEAGTPHTNGDTEANKKSEEKSAVKQGEVVKETTDEDKTDGEEKLPTGWEKYEDEDGPYYWHIKSGTIQRELPSPSQGDSLRSALTNDVSNHSLSSLPSTPTSISSNTEEHLQEFEGHALQYAAKSLQSLCSQPPCQQVTTDRVTGEKPIRYAVRSLGWVSIAEEDLTPERSSKAVNKCIVDLSLGRNDINDVVGRWGDGKDLFMDLDSKSLRLVDTQDFSVLNSQSIHSIRVWGVGRDNGRDFAYVARDKMSRRHMCHVFRCDNPARQIANTLRDICKKIMLERTLQQTTMKLNRPTDLPNLEKMGQPNGGQKMYQSVNFPTPMEEPKKSIRCHYLGTEIVPRATGMEILNVAVNRVYDRIPPERWHFVNVSIAPSTITIAENGNPENKIDEIRVRFLSFMGIAMSNVKLCAFVVHTAENLFVAHVFHCEPSAGPLCKTIEAACKLRYQKCMDAHPQSPKTPPSQGKTATQALLPASFKTTVKAGVTAGVQGVKAGVQGVKAGVQGVTNLLSSFKSKRTGQL</sequence>
<evidence type="ECO:0000313" key="6">
    <source>
        <dbReference type="Proteomes" id="UP001347796"/>
    </source>
</evidence>
<dbReference type="GO" id="GO:0005634">
    <property type="term" value="C:nucleus"/>
    <property type="evidence" value="ECO:0007669"/>
    <property type="project" value="TreeGrafter"/>
</dbReference>
<gene>
    <name evidence="5" type="ORF">SNE40_016139</name>
</gene>
<dbReference type="InterPro" id="IPR011993">
    <property type="entry name" value="PH-like_dom_sf"/>
</dbReference>
<dbReference type="Gene3D" id="2.30.29.30">
    <property type="entry name" value="Pleckstrin-homology domain (PH domain)/Phosphotyrosine-binding domain (PTB)"/>
    <property type="match status" value="2"/>
</dbReference>
<feature type="compositionally biased region" description="Basic and acidic residues" evidence="2">
    <location>
        <begin position="276"/>
        <end position="296"/>
    </location>
</feature>
<feature type="compositionally biased region" description="Low complexity" evidence="2">
    <location>
        <begin position="118"/>
        <end position="134"/>
    </location>
</feature>
<dbReference type="Gene3D" id="2.20.70.10">
    <property type="match status" value="1"/>
</dbReference>
<dbReference type="EMBL" id="JAZGQO010000011">
    <property type="protein sequence ID" value="KAK6172503.1"/>
    <property type="molecule type" value="Genomic_DNA"/>
</dbReference>
<feature type="compositionally biased region" description="Polar residues" evidence="2">
    <location>
        <begin position="247"/>
        <end position="261"/>
    </location>
</feature>
<dbReference type="SUPFAM" id="SSF50729">
    <property type="entry name" value="PH domain-like"/>
    <property type="match status" value="2"/>
</dbReference>
<dbReference type="GO" id="GO:0006355">
    <property type="term" value="P:regulation of DNA-templated transcription"/>
    <property type="evidence" value="ECO:0007669"/>
    <property type="project" value="TreeGrafter"/>
</dbReference>
<keyword evidence="6" id="KW-1185">Reference proteome</keyword>
<evidence type="ECO:0000259" key="4">
    <source>
        <dbReference type="PROSITE" id="PS50020"/>
    </source>
</evidence>
<dbReference type="PANTHER" id="PTHR14058">
    <property type="entry name" value="AMYLOID BETA A4 PRECURSOR PROTEIN-BINDING FAMILY B"/>
    <property type="match status" value="1"/>
</dbReference>